<dbReference type="NCBIfam" id="TIGR04256">
    <property type="entry name" value="GxxExxY"/>
    <property type="match status" value="1"/>
</dbReference>
<dbReference type="InterPro" id="IPR026350">
    <property type="entry name" value="GxxExxY"/>
</dbReference>
<sequence length="444" mass="49546">MTKRFVDNLLHKDLSYAVHGAAIEVRKDFGPGHKEKLYQEAFAKELKRRGLQFEKKKAIKIYAPKNGEYIGLYRPDFIVEEKIIIETKAERFVNRDEVKRVYDYLRNSEYELAYLINFASPQLFIRRVIFTNDRKPFYGPPKDTNTKPSNTNKFLVSIGFILVLISGLRIADAAAQSIYFDGPAEVAVGQEFEVQILLDTDQPVNAYAVSATYPRDALSVVGVSQNDSIIDVWQDQPVASGSGAIEIKGGSVSPFKGEKGELLSVRLKALRPGIFEFRFGNSFLYLANGKGTKVSVVAKPLRLRVGEGHPAETLDGTVLDHEAPAMDTTPPEVELTALTPDPLNPAQKFFGFIARDSESGVRSVSYRAKAWFFWDDAHPAMNPIAVSRSVWAVSITAVDYAGNSEERLLYDWTAFAKGPVLVLGIVSAFAIFLTFRIKRRSMVT</sequence>
<dbReference type="InterPro" id="IPR008965">
    <property type="entry name" value="CBM2/CBM3_carb-bd_dom_sf"/>
</dbReference>
<keyword evidence="1" id="KW-0812">Transmembrane</keyword>
<evidence type="ECO:0000256" key="1">
    <source>
        <dbReference type="SAM" id="Phobius"/>
    </source>
</evidence>
<evidence type="ECO:0000313" key="2">
    <source>
        <dbReference type="EMBL" id="OGY99646.1"/>
    </source>
</evidence>
<keyword evidence="1" id="KW-0472">Membrane</keyword>
<dbReference type="Proteomes" id="UP000178880">
    <property type="component" value="Unassembled WGS sequence"/>
</dbReference>
<dbReference type="Pfam" id="PF13366">
    <property type="entry name" value="PDDEXK_3"/>
    <property type="match status" value="1"/>
</dbReference>
<gene>
    <name evidence="2" type="ORF">A2945_03305</name>
</gene>
<protein>
    <recommendedName>
        <fullName evidence="4">GxxExxY protein</fullName>
    </recommendedName>
</protein>
<dbReference type="AlphaFoldDB" id="A0A1G2CEJ2"/>
<organism evidence="2 3">
    <name type="scientific">Candidatus Liptonbacteria bacterium RIFCSPLOWO2_01_FULL_52_25</name>
    <dbReference type="NCBI Taxonomy" id="1798650"/>
    <lineage>
        <taxon>Bacteria</taxon>
        <taxon>Candidatus Liptoniibacteriota</taxon>
    </lineage>
</organism>
<dbReference type="EMBL" id="MHLA01000014">
    <property type="protein sequence ID" value="OGY99646.1"/>
    <property type="molecule type" value="Genomic_DNA"/>
</dbReference>
<accession>A0A1G2CEJ2</accession>
<dbReference type="GO" id="GO:0030246">
    <property type="term" value="F:carbohydrate binding"/>
    <property type="evidence" value="ECO:0007669"/>
    <property type="project" value="InterPro"/>
</dbReference>
<dbReference type="SUPFAM" id="SSF49384">
    <property type="entry name" value="Carbohydrate-binding domain"/>
    <property type="match status" value="1"/>
</dbReference>
<dbReference type="CDD" id="cd08547">
    <property type="entry name" value="Type_II_cohesin"/>
    <property type="match status" value="1"/>
</dbReference>
<reference evidence="2 3" key="1">
    <citation type="journal article" date="2016" name="Nat. Commun.">
        <title>Thousands of microbial genomes shed light on interconnected biogeochemical processes in an aquifer system.</title>
        <authorList>
            <person name="Anantharaman K."/>
            <person name="Brown C.T."/>
            <person name="Hug L.A."/>
            <person name="Sharon I."/>
            <person name="Castelle C.J."/>
            <person name="Probst A.J."/>
            <person name="Thomas B.C."/>
            <person name="Singh A."/>
            <person name="Wilkins M.J."/>
            <person name="Karaoz U."/>
            <person name="Brodie E.L."/>
            <person name="Williams K.H."/>
            <person name="Hubbard S.S."/>
            <person name="Banfield J.F."/>
        </authorList>
    </citation>
    <scope>NUCLEOTIDE SEQUENCE [LARGE SCALE GENOMIC DNA]</scope>
</reference>
<keyword evidence="1" id="KW-1133">Transmembrane helix</keyword>
<proteinExistence type="predicted"/>
<feature type="transmembrane region" description="Helical" evidence="1">
    <location>
        <begin position="414"/>
        <end position="435"/>
    </location>
</feature>
<name>A0A1G2CEJ2_9BACT</name>
<dbReference type="Gene3D" id="2.60.40.680">
    <property type="match status" value="1"/>
</dbReference>
<evidence type="ECO:0008006" key="4">
    <source>
        <dbReference type="Google" id="ProtNLM"/>
    </source>
</evidence>
<comment type="caution">
    <text evidence="2">The sequence shown here is derived from an EMBL/GenBank/DDBJ whole genome shotgun (WGS) entry which is preliminary data.</text>
</comment>
<dbReference type="STRING" id="1798650.A2945_03305"/>
<evidence type="ECO:0000313" key="3">
    <source>
        <dbReference type="Proteomes" id="UP000178880"/>
    </source>
</evidence>